<comment type="caution">
    <text evidence="1">The sequence shown here is derived from an EMBL/GenBank/DDBJ whole genome shotgun (WGS) entry which is preliminary data.</text>
</comment>
<keyword evidence="2" id="KW-1185">Reference proteome</keyword>
<dbReference type="Proteomes" id="UP001175228">
    <property type="component" value="Unassembled WGS sequence"/>
</dbReference>
<evidence type="ECO:0000313" key="2">
    <source>
        <dbReference type="Proteomes" id="UP001175228"/>
    </source>
</evidence>
<dbReference type="EMBL" id="JAUEPU010000040">
    <property type="protein sequence ID" value="KAK0488252.1"/>
    <property type="molecule type" value="Genomic_DNA"/>
</dbReference>
<name>A0AA39PPQ6_9AGAR</name>
<dbReference type="AlphaFoldDB" id="A0AA39PPQ6"/>
<accession>A0AA39PPQ6</accession>
<proteinExistence type="predicted"/>
<organism evidence="1 2">
    <name type="scientific">Armillaria luteobubalina</name>
    <dbReference type="NCBI Taxonomy" id="153913"/>
    <lineage>
        <taxon>Eukaryota</taxon>
        <taxon>Fungi</taxon>
        <taxon>Dikarya</taxon>
        <taxon>Basidiomycota</taxon>
        <taxon>Agaricomycotina</taxon>
        <taxon>Agaricomycetes</taxon>
        <taxon>Agaricomycetidae</taxon>
        <taxon>Agaricales</taxon>
        <taxon>Marasmiineae</taxon>
        <taxon>Physalacriaceae</taxon>
        <taxon>Armillaria</taxon>
    </lineage>
</organism>
<protein>
    <submittedName>
        <fullName evidence="1">Uncharacterized protein</fullName>
    </submittedName>
</protein>
<reference evidence="1" key="1">
    <citation type="submission" date="2023-06" db="EMBL/GenBank/DDBJ databases">
        <authorList>
            <consortium name="Lawrence Berkeley National Laboratory"/>
            <person name="Ahrendt S."/>
            <person name="Sahu N."/>
            <person name="Indic B."/>
            <person name="Wong-Bajracharya J."/>
            <person name="Merenyi Z."/>
            <person name="Ke H.-M."/>
            <person name="Monk M."/>
            <person name="Kocsube S."/>
            <person name="Drula E."/>
            <person name="Lipzen A."/>
            <person name="Balint B."/>
            <person name="Henrissat B."/>
            <person name="Andreopoulos B."/>
            <person name="Martin F.M."/>
            <person name="Harder C.B."/>
            <person name="Rigling D."/>
            <person name="Ford K.L."/>
            <person name="Foster G.D."/>
            <person name="Pangilinan J."/>
            <person name="Papanicolaou A."/>
            <person name="Barry K."/>
            <person name="LaButti K."/>
            <person name="Viragh M."/>
            <person name="Koriabine M."/>
            <person name="Yan M."/>
            <person name="Riley R."/>
            <person name="Champramary S."/>
            <person name="Plett K.L."/>
            <person name="Tsai I.J."/>
            <person name="Slot J."/>
            <person name="Sipos G."/>
            <person name="Plett J."/>
            <person name="Nagy L.G."/>
            <person name="Grigoriev I.V."/>
        </authorList>
    </citation>
    <scope>NUCLEOTIDE SEQUENCE</scope>
    <source>
        <strain evidence="1">HWK02</strain>
    </source>
</reference>
<evidence type="ECO:0000313" key="1">
    <source>
        <dbReference type="EMBL" id="KAK0488252.1"/>
    </source>
</evidence>
<sequence>MSDFLEEWPIPECQVEVVGNTPEDIATRAHQNYLYQRQKDIARLAAIAMSNPNKKTATSPKKKIIFSLKLWRHVRAVEIYSHCYYPTRVKPIVKAAIWKTLTRLSRGQKLTLINTITRQTFDTESDTIKEEIFTVAEQLCEEQAEAAQHGDWSPEDYLDAINTAPMLLNRFLQDLAMQTGWWFSIIGGGPDPADNGNIRTGSFHIGQNKHDRSFEDEYTHFSVDPKDKDMDCTSFDEGVIAPFGRFLKTLFSHEAAPVLPSPGPAPTPTPSTPAPSFIDPMTPSTPVPLSINPTTKPVPINPLLATMTPLDDFDPDLFKDAGFGHAYFGMTSTEADHGDYGSLLGHPSSSKEAVSFPFGRIDHGHAEIDINPLFHDPLVDLSQSPQCPHDTKDLEATDEIIMQRNSPELEDRSKDGIEVRMSKCTCKPPASHGVVAVGWLPSTITYLTDLELGEEWQDLRIAWQALEVRMSLSQGGTPGKGRMGTIASWPAVLMVWLSNRCYNVYLGILATFSTDLLMWWNALQPRWCCSDTGPLPSKDYSRVLDKALHKGGPNGIVTVLIGLMWWGQGTLSTEEAALWKAMVADVRACIHALTPSSSV</sequence>
<gene>
    <name evidence="1" type="ORF">EDD18DRAFT_1335173</name>
</gene>